<reference evidence="6 7" key="1">
    <citation type="journal article" date="2009" name="Nature">
        <title>Evolution of pathogenicity and sexual reproduction in eight Candida genomes.</title>
        <authorList>
            <person name="Butler G."/>
            <person name="Rasmussen M.D."/>
            <person name="Lin M.F."/>
            <person name="Santos M.A."/>
            <person name="Sakthikumar S."/>
            <person name="Munro C.A."/>
            <person name="Rheinbay E."/>
            <person name="Grabherr M."/>
            <person name="Forche A."/>
            <person name="Reedy J.L."/>
            <person name="Agrafioti I."/>
            <person name="Arnaud M.B."/>
            <person name="Bates S."/>
            <person name="Brown A.J."/>
            <person name="Brunke S."/>
            <person name="Costanzo M.C."/>
            <person name="Fitzpatrick D.A."/>
            <person name="de Groot P.W."/>
            <person name="Harris D."/>
            <person name="Hoyer L.L."/>
            <person name="Hube B."/>
            <person name="Klis F.M."/>
            <person name="Kodira C."/>
            <person name="Lennard N."/>
            <person name="Logue M.E."/>
            <person name="Martin R."/>
            <person name="Neiman A.M."/>
            <person name="Nikolaou E."/>
            <person name="Quail M.A."/>
            <person name="Quinn J."/>
            <person name="Santos M.C."/>
            <person name="Schmitzberger F.F."/>
            <person name="Sherlock G."/>
            <person name="Shah P."/>
            <person name="Silverstein K.A."/>
            <person name="Skrzypek M.S."/>
            <person name="Soll D."/>
            <person name="Staggs R."/>
            <person name="Stansfield I."/>
            <person name="Stumpf M.P."/>
            <person name="Sudbery P.E."/>
            <person name="Srikantha T."/>
            <person name="Zeng Q."/>
            <person name="Berman J."/>
            <person name="Berriman M."/>
            <person name="Heitman J."/>
            <person name="Gow N.A."/>
            <person name="Lorenz M.C."/>
            <person name="Birren B.W."/>
            <person name="Kellis M."/>
            <person name="Cuomo C.A."/>
        </authorList>
    </citation>
    <scope>NUCLEOTIDE SEQUENCE [LARGE SCALE GENOMIC DNA]</scope>
    <source>
        <strain evidence="7">ATCC MYA-3404 / T1</strain>
    </source>
</reference>
<dbReference type="GeneID" id="8300927"/>
<keyword evidence="7" id="KW-1185">Reference proteome</keyword>
<evidence type="ECO:0000256" key="1">
    <source>
        <dbReference type="ARBA" id="ARBA00022763"/>
    </source>
</evidence>
<keyword evidence="4" id="KW-0732">Signal</keyword>
<feature type="chain" id="PRO_5002952905" description="Uracil-DNA glycosylase-like domain-containing protein" evidence="4">
    <location>
        <begin position="26"/>
        <end position="267"/>
    </location>
</feature>
<dbReference type="eggNOG" id="KOG4120">
    <property type="taxonomic scope" value="Eukaryota"/>
</dbReference>
<dbReference type="RefSeq" id="XP_002551414.1">
    <property type="nucleotide sequence ID" value="XM_002551368.1"/>
</dbReference>
<dbReference type="InterPro" id="IPR015637">
    <property type="entry name" value="MUG/TDG"/>
</dbReference>
<dbReference type="InterPro" id="IPR005122">
    <property type="entry name" value="Uracil-DNA_glycosylase-like"/>
</dbReference>
<keyword evidence="2" id="KW-0378">Hydrolase</keyword>
<accession>C5MI19</accession>
<evidence type="ECO:0000256" key="2">
    <source>
        <dbReference type="ARBA" id="ARBA00022801"/>
    </source>
</evidence>
<dbReference type="Proteomes" id="UP000002037">
    <property type="component" value="Unassembled WGS sequence"/>
</dbReference>
<dbReference type="SUPFAM" id="SSF52141">
    <property type="entry name" value="Uracil-DNA glycosylase-like"/>
    <property type="match status" value="1"/>
</dbReference>
<dbReference type="InterPro" id="IPR036895">
    <property type="entry name" value="Uracil-DNA_glycosylase-like_sf"/>
</dbReference>
<dbReference type="Pfam" id="PF03167">
    <property type="entry name" value="UDG"/>
    <property type="match status" value="1"/>
</dbReference>
<dbReference type="GO" id="GO:0008263">
    <property type="term" value="F:pyrimidine-specific mismatch base pair DNA N-glycosylase activity"/>
    <property type="evidence" value="ECO:0007669"/>
    <property type="project" value="TreeGrafter"/>
</dbReference>
<dbReference type="VEuPathDB" id="FungiDB:CTRG_05712"/>
<dbReference type="OrthoDB" id="565731at2759"/>
<keyword evidence="3" id="KW-0234">DNA repair</keyword>
<evidence type="ECO:0000256" key="3">
    <source>
        <dbReference type="ARBA" id="ARBA00023204"/>
    </source>
</evidence>
<dbReference type="GO" id="GO:0004844">
    <property type="term" value="F:uracil DNA N-glycosylase activity"/>
    <property type="evidence" value="ECO:0007669"/>
    <property type="project" value="TreeGrafter"/>
</dbReference>
<feature type="domain" description="Uracil-DNA glycosylase-like" evidence="5">
    <location>
        <begin position="63"/>
        <end position="263"/>
    </location>
</feature>
<protein>
    <recommendedName>
        <fullName evidence="5">Uracil-DNA glycosylase-like domain-containing protein</fullName>
    </recommendedName>
</protein>
<dbReference type="HOGENOM" id="CLU_042829_1_0_1"/>
<proteinExistence type="predicted"/>
<dbReference type="GO" id="GO:0006285">
    <property type="term" value="P:base-excision repair, AP site formation"/>
    <property type="evidence" value="ECO:0007669"/>
    <property type="project" value="InterPro"/>
</dbReference>
<evidence type="ECO:0000313" key="6">
    <source>
        <dbReference type="EMBL" id="EER30716.1"/>
    </source>
</evidence>
<feature type="signal peptide" evidence="4">
    <location>
        <begin position="1"/>
        <end position="25"/>
    </location>
</feature>
<dbReference type="CDD" id="cd10028">
    <property type="entry name" value="UDG-F2_TDG_MUG"/>
    <property type="match status" value="1"/>
</dbReference>
<keyword evidence="1" id="KW-0227">DNA damage</keyword>
<dbReference type="PANTHER" id="PTHR12159">
    <property type="entry name" value="G/T AND G/U MISMATCH-SPECIFIC DNA GLYCOSYLASE"/>
    <property type="match status" value="1"/>
</dbReference>
<evidence type="ECO:0000313" key="7">
    <source>
        <dbReference type="Proteomes" id="UP000002037"/>
    </source>
</evidence>
<organism evidence="6 7">
    <name type="scientific">Candida tropicalis (strain ATCC MYA-3404 / T1)</name>
    <name type="common">Yeast</name>
    <dbReference type="NCBI Taxonomy" id="294747"/>
    <lineage>
        <taxon>Eukaryota</taxon>
        <taxon>Fungi</taxon>
        <taxon>Dikarya</taxon>
        <taxon>Ascomycota</taxon>
        <taxon>Saccharomycotina</taxon>
        <taxon>Pichiomycetes</taxon>
        <taxon>Debaryomycetaceae</taxon>
        <taxon>Candida/Lodderomyces clade</taxon>
        <taxon>Candida</taxon>
    </lineage>
</organism>
<dbReference type="PANTHER" id="PTHR12159:SF9">
    <property type="entry name" value="G_T MISMATCH-SPECIFIC THYMINE DNA GLYCOSYLASE"/>
    <property type="match status" value="1"/>
</dbReference>
<dbReference type="EMBL" id="GG692403">
    <property type="protein sequence ID" value="EER30716.1"/>
    <property type="molecule type" value="Genomic_DNA"/>
</dbReference>
<name>C5MI19_CANTT</name>
<dbReference type="AlphaFoldDB" id="C5MI19"/>
<gene>
    <name evidence="6" type="ORF">CTRG_05712</name>
</gene>
<dbReference type="Gene3D" id="3.40.470.10">
    <property type="entry name" value="Uracil-DNA glycosylase-like domain"/>
    <property type="match status" value="1"/>
</dbReference>
<sequence length="267" mass="30849">MCVCVSKTLKIFFLVIVSLADRCVCWINGVNMTKDVKRKITKPKRSTKNQLVLPFLKPSLSNKLHVLFIGFNAGEKSALKQHRYAHHTNQFWKLFNESNLLEKVTTSQNITKDDTLEKLLSHGCKAVHDYHLVNYGIGFTSLVERSTKNTSELGITEKLESVPRLLKEWNESNAVEIVILGKGIWDVIVTFFSRKLNVKFKLNAIEFKWGEVGKTHEHEIYNLILDSIHDCIPKSSKIHVFPDTSGLVRHFKYEDKLDLWKDFVHRL</sequence>
<evidence type="ECO:0000256" key="4">
    <source>
        <dbReference type="SAM" id="SignalP"/>
    </source>
</evidence>
<dbReference type="KEGG" id="ctp:CTRG_05712"/>
<dbReference type="STRING" id="294747.C5MI19"/>
<evidence type="ECO:0000259" key="5">
    <source>
        <dbReference type="Pfam" id="PF03167"/>
    </source>
</evidence>